<dbReference type="InterPro" id="IPR050367">
    <property type="entry name" value="APC_superfamily"/>
</dbReference>
<dbReference type="AlphaFoldDB" id="A0A1J5S638"/>
<comment type="caution">
    <text evidence="7">The sequence shown here is derived from an EMBL/GenBank/DDBJ whole genome shotgun (WGS) entry which is preliminary data.</text>
</comment>
<evidence type="ECO:0000256" key="1">
    <source>
        <dbReference type="ARBA" id="ARBA00004141"/>
    </source>
</evidence>
<evidence type="ECO:0000256" key="4">
    <source>
        <dbReference type="ARBA" id="ARBA00023136"/>
    </source>
</evidence>
<evidence type="ECO:0000256" key="5">
    <source>
        <dbReference type="SAM" id="Phobius"/>
    </source>
</evidence>
<evidence type="ECO:0000256" key="3">
    <source>
        <dbReference type="ARBA" id="ARBA00022989"/>
    </source>
</evidence>
<feature type="transmembrane region" description="Helical" evidence="5">
    <location>
        <begin position="410"/>
        <end position="428"/>
    </location>
</feature>
<gene>
    <name evidence="7" type="primary">puuP_1</name>
    <name evidence="7" type="ORF">GALL_182630</name>
</gene>
<keyword evidence="4 5" id="KW-0472">Membrane</keyword>
<organism evidence="7">
    <name type="scientific">mine drainage metagenome</name>
    <dbReference type="NCBI Taxonomy" id="410659"/>
    <lineage>
        <taxon>unclassified sequences</taxon>
        <taxon>metagenomes</taxon>
        <taxon>ecological metagenomes</taxon>
    </lineage>
</organism>
<dbReference type="PIRSF" id="PIRSF006060">
    <property type="entry name" value="AA_transporter"/>
    <property type="match status" value="1"/>
</dbReference>
<feature type="transmembrane region" description="Helical" evidence="5">
    <location>
        <begin position="193"/>
        <end position="216"/>
    </location>
</feature>
<feature type="transmembrane region" description="Helical" evidence="5">
    <location>
        <begin position="330"/>
        <end position="348"/>
    </location>
</feature>
<protein>
    <submittedName>
        <fullName evidence="7">Putrescine importer PuuP</fullName>
    </submittedName>
</protein>
<dbReference type="Gene3D" id="1.20.1740.10">
    <property type="entry name" value="Amino acid/polyamine transporter I"/>
    <property type="match status" value="1"/>
</dbReference>
<comment type="subcellular location">
    <subcellularLocation>
        <location evidence="1">Membrane</location>
        <topology evidence="1">Multi-pass membrane protein</topology>
    </subcellularLocation>
</comment>
<evidence type="ECO:0000256" key="2">
    <source>
        <dbReference type="ARBA" id="ARBA00022692"/>
    </source>
</evidence>
<feature type="transmembrane region" description="Helical" evidence="5">
    <location>
        <begin position="152"/>
        <end position="173"/>
    </location>
</feature>
<dbReference type="GO" id="GO:0016020">
    <property type="term" value="C:membrane"/>
    <property type="evidence" value="ECO:0007669"/>
    <property type="project" value="UniProtKB-SubCell"/>
</dbReference>
<dbReference type="Pfam" id="PF00324">
    <property type="entry name" value="AA_permease"/>
    <property type="match status" value="1"/>
</dbReference>
<dbReference type="EMBL" id="MLJW01000103">
    <property type="protein sequence ID" value="OIQ99684.1"/>
    <property type="molecule type" value="Genomic_DNA"/>
</dbReference>
<dbReference type="PANTHER" id="PTHR42770">
    <property type="entry name" value="AMINO ACID TRANSPORTER-RELATED"/>
    <property type="match status" value="1"/>
</dbReference>
<feature type="domain" description="Amino acid permease/ SLC12A" evidence="6">
    <location>
        <begin position="22"/>
        <end position="405"/>
    </location>
</feature>
<keyword evidence="2 5" id="KW-0812">Transmembrane</keyword>
<feature type="transmembrane region" description="Helical" evidence="5">
    <location>
        <begin position="354"/>
        <end position="374"/>
    </location>
</feature>
<feature type="transmembrane region" description="Helical" evidence="5">
    <location>
        <begin position="386"/>
        <end position="404"/>
    </location>
</feature>
<evidence type="ECO:0000313" key="7">
    <source>
        <dbReference type="EMBL" id="OIQ99684.1"/>
    </source>
</evidence>
<feature type="transmembrane region" description="Helical" evidence="5">
    <location>
        <begin position="269"/>
        <end position="289"/>
    </location>
</feature>
<sequence length="441" mass="47341">MTEPAGLQKTLGYWDLVAYGLAYIAPIAPLSTIGFVWDASGGLVVLAYLFGAACMYFTARSYATMCQAVPNAGSVYAFARMGLGRFAGFMAGWMILLDYLLIPALLYVLASIAMSTLLPDVGRWVWILLTMGITLAFNWFGIRVTTRVNFAFLALQGAMLLAFLVLALVALLGGKGNGALTLHPLFDAASFHAGKIFSATSIAVLSFLGFDAISTLAEETRDPSGKTVGRAIMGTLAVATLIFVVQTWVVGDLLPGLRIQDPAAAAFELAHWAVGAGFAAFMAWVIALVNGFSNPVPMQAGVARVLFAMGRDRQLPSILGRVHPKYGTPYVGMLASSALSLVIALTMRDRLDELASIVNFGALTGFALLHLSVLNHFALKMRSRQIFVHWLVPVIGLTVVMAVLSGMSRFAMDVGLTWMVAGAVYGLFLRVRNRDLIRAEI</sequence>
<feature type="transmembrane region" description="Helical" evidence="5">
    <location>
        <begin position="228"/>
        <end position="249"/>
    </location>
</feature>
<proteinExistence type="predicted"/>
<feature type="transmembrane region" description="Helical" evidence="5">
    <location>
        <begin position="121"/>
        <end position="140"/>
    </location>
</feature>
<keyword evidence="3 5" id="KW-1133">Transmembrane helix</keyword>
<feature type="transmembrane region" description="Helical" evidence="5">
    <location>
        <begin position="43"/>
        <end position="63"/>
    </location>
</feature>
<feature type="transmembrane region" description="Helical" evidence="5">
    <location>
        <begin position="12"/>
        <end position="37"/>
    </location>
</feature>
<accession>A0A1J5S638</accession>
<dbReference type="InterPro" id="IPR004841">
    <property type="entry name" value="AA-permease/SLC12A_dom"/>
</dbReference>
<dbReference type="GO" id="GO:0055085">
    <property type="term" value="P:transmembrane transport"/>
    <property type="evidence" value="ECO:0007669"/>
    <property type="project" value="InterPro"/>
</dbReference>
<dbReference type="PANTHER" id="PTHR42770:SF16">
    <property type="entry name" value="AMINO ACID PERMEASE"/>
    <property type="match status" value="1"/>
</dbReference>
<feature type="transmembrane region" description="Helical" evidence="5">
    <location>
        <begin position="83"/>
        <end position="109"/>
    </location>
</feature>
<name>A0A1J5S638_9ZZZZ</name>
<evidence type="ECO:0000259" key="6">
    <source>
        <dbReference type="Pfam" id="PF00324"/>
    </source>
</evidence>
<reference evidence="7" key="1">
    <citation type="submission" date="2016-10" db="EMBL/GenBank/DDBJ databases">
        <title>Sequence of Gallionella enrichment culture.</title>
        <authorList>
            <person name="Poehlein A."/>
            <person name="Muehling M."/>
            <person name="Daniel R."/>
        </authorList>
    </citation>
    <scope>NUCLEOTIDE SEQUENCE</scope>
</reference>